<organism evidence="8 9">
    <name type="scientific">Martelella alba</name>
    <dbReference type="NCBI Taxonomy" id="2590451"/>
    <lineage>
        <taxon>Bacteria</taxon>
        <taxon>Pseudomonadati</taxon>
        <taxon>Pseudomonadota</taxon>
        <taxon>Alphaproteobacteria</taxon>
        <taxon>Hyphomicrobiales</taxon>
        <taxon>Aurantimonadaceae</taxon>
        <taxon>Martelella</taxon>
    </lineage>
</organism>
<dbReference type="Pfam" id="PF00892">
    <property type="entry name" value="EamA"/>
    <property type="match status" value="2"/>
</dbReference>
<feature type="transmembrane region" description="Helical" evidence="6">
    <location>
        <begin position="213"/>
        <end position="236"/>
    </location>
</feature>
<dbReference type="RefSeq" id="WP_141146949.1">
    <property type="nucleotide sequence ID" value="NZ_VHLG01000001.1"/>
</dbReference>
<keyword evidence="9" id="KW-1185">Reference proteome</keyword>
<comment type="caution">
    <text evidence="8">The sequence shown here is derived from an EMBL/GenBank/DDBJ whole genome shotgun (WGS) entry which is preliminary data.</text>
</comment>
<evidence type="ECO:0000256" key="3">
    <source>
        <dbReference type="ARBA" id="ARBA00022692"/>
    </source>
</evidence>
<dbReference type="AlphaFoldDB" id="A0A506UI61"/>
<feature type="domain" description="EamA" evidence="7">
    <location>
        <begin position="12"/>
        <end position="145"/>
    </location>
</feature>
<evidence type="ECO:0000256" key="6">
    <source>
        <dbReference type="SAM" id="Phobius"/>
    </source>
</evidence>
<evidence type="ECO:0000256" key="5">
    <source>
        <dbReference type="ARBA" id="ARBA00023136"/>
    </source>
</evidence>
<protein>
    <submittedName>
        <fullName evidence="8">DMT family transporter</fullName>
    </submittedName>
</protein>
<name>A0A506UI61_9HYPH</name>
<feature type="domain" description="EamA" evidence="7">
    <location>
        <begin position="154"/>
        <end position="285"/>
    </location>
</feature>
<evidence type="ECO:0000313" key="8">
    <source>
        <dbReference type="EMBL" id="TPW33014.1"/>
    </source>
</evidence>
<evidence type="ECO:0000256" key="4">
    <source>
        <dbReference type="ARBA" id="ARBA00022989"/>
    </source>
</evidence>
<dbReference type="EMBL" id="VHLG01000001">
    <property type="protein sequence ID" value="TPW33014.1"/>
    <property type="molecule type" value="Genomic_DNA"/>
</dbReference>
<keyword evidence="3 6" id="KW-0812">Transmembrane</keyword>
<dbReference type="Proteomes" id="UP000318801">
    <property type="component" value="Unassembled WGS sequence"/>
</dbReference>
<gene>
    <name evidence="8" type="ORF">FJU08_00135</name>
</gene>
<dbReference type="InterPro" id="IPR000620">
    <property type="entry name" value="EamA_dom"/>
</dbReference>
<feature type="transmembrane region" description="Helical" evidence="6">
    <location>
        <begin position="49"/>
        <end position="66"/>
    </location>
</feature>
<feature type="transmembrane region" description="Helical" evidence="6">
    <location>
        <begin position="185"/>
        <end position="207"/>
    </location>
</feature>
<evidence type="ECO:0000256" key="1">
    <source>
        <dbReference type="ARBA" id="ARBA00004141"/>
    </source>
</evidence>
<dbReference type="SUPFAM" id="SSF103481">
    <property type="entry name" value="Multidrug resistance efflux transporter EmrE"/>
    <property type="match status" value="2"/>
</dbReference>
<comment type="subcellular location">
    <subcellularLocation>
        <location evidence="1">Membrane</location>
        <topology evidence="1">Multi-pass membrane protein</topology>
    </subcellularLocation>
</comment>
<keyword evidence="5 6" id="KW-0472">Membrane</keyword>
<reference evidence="8 9" key="1">
    <citation type="submission" date="2019-06" db="EMBL/GenBank/DDBJ databases">
        <authorList>
            <person name="Li M."/>
        </authorList>
    </citation>
    <scope>NUCLEOTIDE SEQUENCE [LARGE SCALE GENOMIC DNA]</scope>
    <source>
        <strain evidence="8 9">BGMRC2036</strain>
    </source>
</reference>
<feature type="transmembrane region" description="Helical" evidence="6">
    <location>
        <begin position="78"/>
        <end position="97"/>
    </location>
</feature>
<proteinExistence type="inferred from homology"/>
<evidence type="ECO:0000259" key="7">
    <source>
        <dbReference type="Pfam" id="PF00892"/>
    </source>
</evidence>
<evidence type="ECO:0000256" key="2">
    <source>
        <dbReference type="ARBA" id="ARBA00009853"/>
    </source>
</evidence>
<dbReference type="OrthoDB" id="9812899at2"/>
<keyword evidence="4 6" id="KW-1133">Transmembrane helix</keyword>
<dbReference type="PANTHER" id="PTHR22911:SF6">
    <property type="entry name" value="SOLUTE CARRIER FAMILY 35 MEMBER G1"/>
    <property type="match status" value="1"/>
</dbReference>
<sequence>MNSVLYRSPALVGAFWMVLAGVTYAAGNILVQDLTMSMGFPSSSVAFWQYGIAFLFSLPYLFRIGLGVMRTSHPGRHILRVVLSALGVQAWTFGLATVPISQAIALVMTSPFFIILGARIFLGEKVGPSRWVATAVGFVGATLILEPWSGAFSWAALLPILSALLWGGASLITKNLTADERPESITVWLLMLLTPINLAVALGGGFAMPTGSMIWIVVALGVVTFMAQYFLTLAYASADAAYVQPFDDLKLPLNVLGGWLVFGFAPNLLFWFGAVLILGASLSIMMIERRREAAA</sequence>
<accession>A0A506UI61</accession>
<dbReference type="InterPro" id="IPR037185">
    <property type="entry name" value="EmrE-like"/>
</dbReference>
<dbReference type="GO" id="GO:0016020">
    <property type="term" value="C:membrane"/>
    <property type="evidence" value="ECO:0007669"/>
    <property type="project" value="UniProtKB-SubCell"/>
</dbReference>
<feature type="transmembrane region" description="Helical" evidence="6">
    <location>
        <begin position="103"/>
        <end position="122"/>
    </location>
</feature>
<evidence type="ECO:0000313" key="9">
    <source>
        <dbReference type="Proteomes" id="UP000318801"/>
    </source>
</evidence>
<dbReference type="PANTHER" id="PTHR22911">
    <property type="entry name" value="ACYL-MALONYL CONDENSING ENZYME-RELATED"/>
    <property type="match status" value="1"/>
</dbReference>
<comment type="similarity">
    <text evidence="2">Belongs to the drug/metabolite transporter (DMT) superfamily. 10 TMS drug/metabolite exporter (DME) (TC 2.A.7.3) family.</text>
</comment>